<dbReference type="GO" id="GO:0060963">
    <property type="term" value="P:positive regulation of ribosomal protein gene transcription by RNA polymerase II"/>
    <property type="evidence" value="ECO:0007669"/>
    <property type="project" value="TreeGrafter"/>
</dbReference>
<dbReference type="InterPro" id="IPR038279">
    <property type="entry name" value="Ndc10_dom2_sf"/>
</dbReference>
<dbReference type="InterPro" id="IPR031872">
    <property type="entry name" value="NDC10_II"/>
</dbReference>
<dbReference type="InterPro" id="IPR022210">
    <property type="entry name" value="TF_GCR1-like"/>
</dbReference>
<dbReference type="GO" id="GO:0000978">
    <property type="term" value="F:RNA polymerase II cis-regulatory region sequence-specific DNA binding"/>
    <property type="evidence" value="ECO:0007669"/>
    <property type="project" value="TreeGrafter"/>
</dbReference>
<dbReference type="AlphaFoldDB" id="A0A177TFY0"/>
<feature type="compositionally biased region" description="Polar residues" evidence="1">
    <location>
        <begin position="713"/>
        <end position="729"/>
    </location>
</feature>
<feature type="domain" description="Transcription activator GCR1-like" evidence="2">
    <location>
        <begin position="771"/>
        <end position="847"/>
    </location>
</feature>
<evidence type="ECO:0000256" key="1">
    <source>
        <dbReference type="SAM" id="MobiDB-lite"/>
    </source>
</evidence>
<dbReference type="Pfam" id="PF16787">
    <property type="entry name" value="NDC10_II"/>
    <property type="match status" value="1"/>
</dbReference>
<dbReference type="EMBL" id="LWDF02001024">
    <property type="protein sequence ID" value="KAE8240655.1"/>
    <property type="molecule type" value="Genomic_DNA"/>
</dbReference>
<keyword evidence="5" id="KW-1185">Reference proteome</keyword>
<feature type="region of interest" description="Disordered" evidence="1">
    <location>
        <begin position="235"/>
        <end position="314"/>
    </location>
</feature>
<dbReference type="PANTHER" id="PTHR37784:SF2">
    <property type="entry name" value="HIGH-OSMOLARITY-INDUCED TRANSCRIPTION PROTEIN 1"/>
    <property type="match status" value="1"/>
</dbReference>
<feature type="compositionally biased region" description="Acidic residues" evidence="1">
    <location>
        <begin position="269"/>
        <end position="287"/>
    </location>
</feature>
<feature type="compositionally biased region" description="Low complexity" evidence="1">
    <location>
        <begin position="731"/>
        <end position="762"/>
    </location>
</feature>
<feature type="domain" description="Ndc10" evidence="3">
    <location>
        <begin position="214"/>
        <end position="591"/>
    </location>
</feature>
<feature type="compositionally biased region" description="Polar residues" evidence="1">
    <location>
        <begin position="299"/>
        <end position="313"/>
    </location>
</feature>
<evidence type="ECO:0000259" key="2">
    <source>
        <dbReference type="Pfam" id="PF12550"/>
    </source>
</evidence>
<feature type="region of interest" description="Disordered" evidence="1">
    <location>
        <begin position="711"/>
        <end position="769"/>
    </location>
</feature>
<dbReference type="GO" id="GO:0000981">
    <property type="term" value="F:DNA-binding transcription factor activity, RNA polymerase II-specific"/>
    <property type="evidence" value="ECO:0007669"/>
    <property type="project" value="TreeGrafter"/>
</dbReference>
<evidence type="ECO:0000313" key="5">
    <source>
        <dbReference type="Proteomes" id="UP000077521"/>
    </source>
</evidence>
<feature type="compositionally biased region" description="Low complexity" evidence="1">
    <location>
        <begin position="235"/>
        <end position="256"/>
    </location>
</feature>
<comment type="caution">
    <text evidence="4">The sequence shown here is derived from an EMBL/GenBank/DDBJ whole genome shotgun (WGS) entry which is preliminary data.</text>
</comment>
<evidence type="ECO:0008006" key="6">
    <source>
        <dbReference type="Google" id="ProtNLM"/>
    </source>
</evidence>
<accession>A0A177TFY0</accession>
<sequence>MQVDADVGEEAAEFVEATISQAVNLQRDSLQASTNKLWDRPKRNFIMFWKALEKLRASAPTSSPSSTQTLVTGPGATTSASASPAPASSSTTTSTAYSPTPARHHVVVTEQKLVTYLNCFVLHRNPRLGMEALWTEIKAVTILWETQQLLGVNPHSNPRKGKLLKSYMKAVKKGRQALALSVREDWWKHSLRDGYDAAEYVKVSRWFLHQAGSTSTSNTSLPTTNSTATTASSLITTSSSGRHTASSFSTARSATALQTSPRRRRSEDSDSDESMTSDASDESEFEFEFQSSSLPARASTPSSNTPHDTSSALITADPPITARNAAMRARWARISLRSRFEFLMQHALMGRSEDLRNAILAATYTIMLPQSRPQSCPAFVVTLRSGKTNTESRNEWGVAARHRNFEACPVGALALYLFERWHILGLPAPSFSSRESWYDDKLLVAEDSADISWSDQAYLLRYAFEEVDVSSSKITHAMRSGGARFAHEAGCTEDSLHIHGRWCGDRLIERYLGGVSIQPVRALADFDIKGGDYWLPRTLLDPTIDLQHQIFPFVELGEAQRVVLLQDAVLLQPLYPQLPIWQHVPFNTDTFRKYAQSLHSAISSTPAPVDLTINTLVPELGRALGGLQATLSNISAQHATASSLERQGLLTRTAVEEVAEDLKGFVAGLFGAFAARGRAQQALSLSMQHLVAASAEPASPRLDDTQMVAMDEPSSSQTVPPPAVSSSSRHAPLALPRTTTTGTAGITLTSRSSSEVPSSSTSSPPPLSILQLAPHVRTVADLIKEWRDGRDGRPALQARVESGDSTLDKGAESARKQLSRWRIVVGLVEQLAVQGRSKESVVSALDKKMTKDKMGLRALADRRGASRDSWINELGLDLAGTCAPSD</sequence>
<organism evidence="4 5">
    <name type="scientific">Tilletia indica</name>
    <dbReference type="NCBI Taxonomy" id="43049"/>
    <lineage>
        <taxon>Eukaryota</taxon>
        <taxon>Fungi</taxon>
        <taxon>Dikarya</taxon>
        <taxon>Basidiomycota</taxon>
        <taxon>Ustilaginomycotina</taxon>
        <taxon>Exobasidiomycetes</taxon>
        <taxon>Tilletiales</taxon>
        <taxon>Tilletiaceae</taxon>
        <taxon>Tilletia</taxon>
    </lineage>
</organism>
<dbReference type="Pfam" id="PF12550">
    <property type="entry name" value="GCR1_C"/>
    <property type="match status" value="1"/>
</dbReference>
<evidence type="ECO:0000313" key="4">
    <source>
        <dbReference type="EMBL" id="KAE8240655.1"/>
    </source>
</evidence>
<reference evidence="4" key="2">
    <citation type="journal article" date="2019" name="IMA Fungus">
        <title>Genome sequencing and comparison of five Tilletia species to identify candidate genes for the detection of regulated species infecting wheat.</title>
        <authorList>
            <person name="Nguyen H.D.T."/>
            <person name="Sultana T."/>
            <person name="Kesanakurti P."/>
            <person name="Hambleton S."/>
        </authorList>
    </citation>
    <scope>NUCLEOTIDE SEQUENCE</scope>
    <source>
        <strain evidence="4">DAOMC 236416</strain>
    </source>
</reference>
<dbReference type="InterPro" id="IPR052146">
    <property type="entry name" value="HOT1"/>
</dbReference>
<reference evidence="4" key="1">
    <citation type="submission" date="2016-04" db="EMBL/GenBank/DDBJ databases">
        <authorList>
            <person name="Nguyen H.D."/>
            <person name="Samba Siva P."/>
            <person name="Cullis J."/>
            <person name="Levesque C.A."/>
            <person name="Hambleton S."/>
        </authorList>
    </citation>
    <scope>NUCLEOTIDE SEQUENCE</scope>
    <source>
        <strain evidence="4">DAOMC 236416</strain>
    </source>
</reference>
<feature type="region of interest" description="Disordered" evidence="1">
    <location>
        <begin position="59"/>
        <end position="99"/>
    </location>
</feature>
<evidence type="ECO:0000259" key="3">
    <source>
        <dbReference type="Pfam" id="PF16787"/>
    </source>
</evidence>
<gene>
    <name evidence="4" type="ORF">A4X13_0g7669</name>
</gene>
<proteinExistence type="predicted"/>
<protein>
    <recommendedName>
        <fullName evidence="6">Ndc10 domain-containing protein</fullName>
    </recommendedName>
</protein>
<dbReference type="Gene3D" id="1.10.443.20">
    <property type="entry name" value="Centromere DNA-binding protein complex CBF3 subunit, domain 2"/>
    <property type="match status" value="1"/>
</dbReference>
<dbReference type="PANTHER" id="PTHR37784">
    <property type="entry name" value="PROTEIN MSN1"/>
    <property type="match status" value="1"/>
</dbReference>
<dbReference type="Proteomes" id="UP000077521">
    <property type="component" value="Unassembled WGS sequence"/>
</dbReference>
<name>A0A177TFY0_9BASI</name>